<dbReference type="InterPro" id="IPR009571">
    <property type="entry name" value="SUR7/Rim9-like_fungi"/>
</dbReference>
<gene>
    <name evidence="2" type="ORF">K452DRAFT_266904</name>
</gene>
<dbReference type="RefSeq" id="XP_033400507.1">
    <property type="nucleotide sequence ID" value="XM_033538816.1"/>
</dbReference>
<feature type="transmembrane region" description="Helical" evidence="1">
    <location>
        <begin position="147"/>
        <end position="170"/>
    </location>
</feature>
<dbReference type="InterPro" id="IPR052413">
    <property type="entry name" value="SUR7_domain"/>
</dbReference>
<feature type="transmembrane region" description="Helical" evidence="1">
    <location>
        <begin position="231"/>
        <end position="251"/>
    </location>
</feature>
<evidence type="ECO:0000256" key="1">
    <source>
        <dbReference type="SAM" id="Phobius"/>
    </source>
</evidence>
<name>A0A6A6BNF0_9PEZI</name>
<dbReference type="AlphaFoldDB" id="A0A6A6BNF0"/>
<dbReference type="PANTHER" id="PTHR28019:SF7">
    <property type="entry name" value="SUR7 PROTEIN"/>
    <property type="match status" value="1"/>
</dbReference>
<dbReference type="OrthoDB" id="4159154at2759"/>
<organism evidence="2 3">
    <name type="scientific">Aplosporella prunicola CBS 121167</name>
    <dbReference type="NCBI Taxonomy" id="1176127"/>
    <lineage>
        <taxon>Eukaryota</taxon>
        <taxon>Fungi</taxon>
        <taxon>Dikarya</taxon>
        <taxon>Ascomycota</taxon>
        <taxon>Pezizomycotina</taxon>
        <taxon>Dothideomycetes</taxon>
        <taxon>Dothideomycetes incertae sedis</taxon>
        <taxon>Botryosphaeriales</taxon>
        <taxon>Aplosporellaceae</taxon>
        <taxon>Aplosporella</taxon>
    </lineage>
</organism>
<feature type="transmembrane region" description="Helical" evidence="1">
    <location>
        <begin position="6"/>
        <end position="27"/>
    </location>
</feature>
<dbReference type="Proteomes" id="UP000799438">
    <property type="component" value="Unassembled WGS sequence"/>
</dbReference>
<sequence length="340" mass="36716">MRVSAVVSVLCTIAATILSFLCLFAGWKPDFLEDASIMTLDISKLLRSENGTNTIVSYKNTDASSGSASATTGDHAWYSVHVMNYCEGNFESDGSKTLISCSTGMAFFSFDPIEVLKAQSEGPIAVSFKGDITTVGSKMKDAYKATFFLLCMGLAAAAIEVVLSIVAVIMDLRRPIHGTTISFINLGLATTAFLGLGLASGIITGVMIEAVKKINQSRAETGLVAAKGDKFLAMAWAATGLMLLATCLWLVDYSVERSIARAEIEDMYANRAMERNMRLRRRTLEMGQFDVEQDPVAHPTKVQAVHHYPHRLDTCEHNHGDMISGVSRAADVSLQPAPAN</sequence>
<accession>A0A6A6BNF0</accession>
<proteinExistence type="predicted"/>
<reference evidence="2" key="1">
    <citation type="journal article" date="2020" name="Stud. Mycol.">
        <title>101 Dothideomycetes genomes: a test case for predicting lifestyles and emergence of pathogens.</title>
        <authorList>
            <person name="Haridas S."/>
            <person name="Albert R."/>
            <person name="Binder M."/>
            <person name="Bloem J."/>
            <person name="Labutti K."/>
            <person name="Salamov A."/>
            <person name="Andreopoulos B."/>
            <person name="Baker S."/>
            <person name="Barry K."/>
            <person name="Bills G."/>
            <person name="Bluhm B."/>
            <person name="Cannon C."/>
            <person name="Castanera R."/>
            <person name="Culley D."/>
            <person name="Daum C."/>
            <person name="Ezra D."/>
            <person name="Gonzalez J."/>
            <person name="Henrissat B."/>
            <person name="Kuo A."/>
            <person name="Liang C."/>
            <person name="Lipzen A."/>
            <person name="Lutzoni F."/>
            <person name="Magnuson J."/>
            <person name="Mondo S."/>
            <person name="Nolan M."/>
            <person name="Ohm R."/>
            <person name="Pangilinan J."/>
            <person name="Park H.-J."/>
            <person name="Ramirez L."/>
            <person name="Alfaro M."/>
            <person name="Sun H."/>
            <person name="Tritt A."/>
            <person name="Yoshinaga Y."/>
            <person name="Zwiers L.-H."/>
            <person name="Turgeon B."/>
            <person name="Goodwin S."/>
            <person name="Spatafora J."/>
            <person name="Crous P."/>
            <person name="Grigoriev I."/>
        </authorList>
    </citation>
    <scope>NUCLEOTIDE SEQUENCE</scope>
    <source>
        <strain evidence="2">CBS 121167</strain>
    </source>
</reference>
<feature type="transmembrane region" description="Helical" evidence="1">
    <location>
        <begin position="182"/>
        <end position="210"/>
    </location>
</feature>
<keyword evidence="1" id="KW-1133">Transmembrane helix</keyword>
<keyword evidence="1" id="KW-0812">Transmembrane</keyword>
<dbReference type="GeneID" id="54296312"/>
<dbReference type="EMBL" id="ML995479">
    <property type="protein sequence ID" value="KAF2144795.1"/>
    <property type="molecule type" value="Genomic_DNA"/>
</dbReference>
<protein>
    <submittedName>
        <fullName evidence="2">Uncharacterized protein</fullName>
    </submittedName>
</protein>
<dbReference type="GO" id="GO:0051285">
    <property type="term" value="C:cell cortex of cell tip"/>
    <property type="evidence" value="ECO:0007669"/>
    <property type="project" value="TreeGrafter"/>
</dbReference>
<dbReference type="GO" id="GO:0031505">
    <property type="term" value="P:fungal-type cell wall organization"/>
    <property type="evidence" value="ECO:0007669"/>
    <property type="project" value="TreeGrafter"/>
</dbReference>
<dbReference type="PANTHER" id="PTHR28019">
    <property type="entry name" value="CELL MEMBRANE PROTEIN YLR413W-RELATED"/>
    <property type="match status" value="1"/>
</dbReference>
<keyword evidence="3" id="KW-1185">Reference proteome</keyword>
<evidence type="ECO:0000313" key="3">
    <source>
        <dbReference type="Proteomes" id="UP000799438"/>
    </source>
</evidence>
<dbReference type="GO" id="GO:0005886">
    <property type="term" value="C:plasma membrane"/>
    <property type="evidence" value="ECO:0007669"/>
    <property type="project" value="InterPro"/>
</dbReference>
<keyword evidence="1" id="KW-0472">Membrane</keyword>
<dbReference type="Pfam" id="PF06687">
    <property type="entry name" value="SUR7"/>
    <property type="match status" value="1"/>
</dbReference>
<evidence type="ECO:0000313" key="2">
    <source>
        <dbReference type="EMBL" id="KAF2144795.1"/>
    </source>
</evidence>